<keyword evidence="2" id="KW-0808">Transferase</keyword>
<organism evidence="5 6">
    <name type="scientific">Rhizobium halophytocola</name>
    <dbReference type="NCBI Taxonomy" id="735519"/>
    <lineage>
        <taxon>Bacteria</taxon>
        <taxon>Pseudomonadati</taxon>
        <taxon>Pseudomonadota</taxon>
        <taxon>Alphaproteobacteria</taxon>
        <taxon>Hyphomicrobiales</taxon>
        <taxon>Rhizobiaceae</taxon>
        <taxon>Rhizobium/Agrobacterium group</taxon>
        <taxon>Rhizobium</taxon>
    </lineage>
</organism>
<dbReference type="PANTHER" id="PTHR13090">
    <property type="entry name" value="ARGININE-HYDROXYLASE NDUFAF5, MITOCHONDRIAL"/>
    <property type="match status" value="1"/>
</dbReference>
<dbReference type="SUPFAM" id="SSF53335">
    <property type="entry name" value="S-adenosyl-L-methionine-dependent methyltransferases"/>
    <property type="match status" value="1"/>
</dbReference>
<evidence type="ECO:0000313" key="5">
    <source>
        <dbReference type="EMBL" id="MBP1852067.1"/>
    </source>
</evidence>
<gene>
    <name evidence="5" type="ORF">J2Z17_003522</name>
</gene>
<feature type="region of interest" description="Disordered" evidence="3">
    <location>
        <begin position="265"/>
        <end position="299"/>
    </location>
</feature>
<dbReference type="Gene3D" id="3.40.50.150">
    <property type="entry name" value="Vaccinia Virus protein VP39"/>
    <property type="match status" value="1"/>
</dbReference>
<proteinExistence type="predicted"/>
<comment type="caution">
    <text evidence="5">The sequence shown here is derived from an EMBL/GenBank/DDBJ whole genome shotgun (WGS) entry which is preliminary data.</text>
</comment>
<dbReference type="PANTHER" id="PTHR13090:SF1">
    <property type="entry name" value="ARGININE-HYDROXYLASE NDUFAF5, MITOCHONDRIAL"/>
    <property type="match status" value="1"/>
</dbReference>
<dbReference type="GO" id="GO:0032259">
    <property type="term" value="P:methylation"/>
    <property type="evidence" value="ECO:0007669"/>
    <property type="project" value="UniProtKB-KW"/>
</dbReference>
<keyword evidence="6" id="KW-1185">Reference proteome</keyword>
<dbReference type="RefSeq" id="WP_209946917.1">
    <property type="nucleotide sequence ID" value="NZ_JAGGJU010000010.1"/>
</dbReference>
<name>A0ABS4E2A8_9HYPH</name>
<reference evidence="5 6" key="1">
    <citation type="submission" date="2021-03" db="EMBL/GenBank/DDBJ databases">
        <title>Genomic Encyclopedia of Type Strains, Phase IV (KMG-IV): sequencing the most valuable type-strain genomes for metagenomic binning, comparative biology and taxonomic classification.</title>
        <authorList>
            <person name="Goeker M."/>
        </authorList>
    </citation>
    <scope>NUCLEOTIDE SEQUENCE [LARGE SCALE GENOMIC DNA]</scope>
    <source>
        <strain evidence="5 6">DSM 21600</strain>
    </source>
</reference>
<dbReference type="GO" id="GO:0008168">
    <property type="term" value="F:methyltransferase activity"/>
    <property type="evidence" value="ECO:0007669"/>
    <property type="project" value="UniProtKB-KW"/>
</dbReference>
<dbReference type="InterPro" id="IPR029063">
    <property type="entry name" value="SAM-dependent_MTases_sf"/>
</dbReference>
<evidence type="ECO:0000256" key="1">
    <source>
        <dbReference type="ARBA" id="ARBA00022603"/>
    </source>
</evidence>
<feature type="domain" description="Methyltransferase type 11" evidence="4">
    <location>
        <begin position="72"/>
        <end position="137"/>
    </location>
</feature>
<dbReference type="InterPro" id="IPR013216">
    <property type="entry name" value="Methyltransf_11"/>
</dbReference>
<evidence type="ECO:0000313" key="6">
    <source>
        <dbReference type="Proteomes" id="UP000759443"/>
    </source>
</evidence>
<dbReference type="EMBL" id="JAGGJU010000010">
    <property type="protein sequence ID" value="MBP1852067.1"/>
    <property type="molecule type" value="Genomic_DNA"/>
</dbReference>
<evidence type="ECO:0000256" key="3">
    <source>
        <dbReference type="SAM" id="MobiDB-lite"/>
    </source>
</evidence>
<protein>
    <submittedName>
        <fullName evidence="5">SAM-dependent methyltransferase</fullName>
    </submittedName>
</protein>
<accession>A0ABS4E2A8</accession>
<keyword evidence="1 5" id="KW-0489">Methyltransferase</keyword>
<dbReference type="Pfam" id="PF08241">
    <property type="entry name" value="Methyltransf_11"/>
    <property type="match status" value="1"/>
</dbReference>
<evidence type="ECO:0000259" key="4">
    <source>
        <dbReference type="Pfam" id="PF08241"/>
    </source>
</evidence>
<dbReference type="InterPro" id="IPR050602">
    <property type="entry name" value="Malonyl-ACP_OMT"/>
</dbReference>
<evidence type="ECO:0000256" key="2">
    <source>
        <dbReference type="ARBA" id="ARBA00022679"/>
    </source>
</evidence>
<dbReference type="Proteomes" id="UP000759443">
    <property type="component" value="Unassembled WGS sequence"/>
</dbReference>
<sequence length="299" mass="32650">MEQLFDLDLVTENRRRALKNGDRSAAFLMDIAAVELAERLALTERHFDEALEIGGVIGEVARLAVQTGKIGRLRRIETDAAFATPDEEIIVAPLETVPVEPESVNLILSPLSLHLANDMPGMLIQMRRALKPDGLLLAAIPAAGTLGELRDVLLSAEAELSGGASPRVVPFGDLRDIGGLLQRAGFALPVVDSQDYTVRYDSLFPLMRDLRAMGMSNPLTNRSRRPVSRALFLRAAELYAQRYSDPDGRIRATFSVVYVSGWAPDASQQKPLKPGSAKMRLADALKAGTPSLPEDNRER</sequence>